<proteinExistence type="predicted"/>
<feature type="domain" description="HTH gntR-type" evidence="4">
    <location>
        <begin position="1"/>
        <end position="64"/>
    </location>
</feature>
<reference evidence="5 6" key="1">
    <citation type="submission" date="2018-04" db="EMBL/GenBank/DDBJ databases">
        <title>Genomic Encyclopedia of Archaeal and Bacterial Type Strains, Phase II (KMG-II): from individual species to whole genera.</title>
        <authorList>
            <person name="Goeker M."/>
        </authorList>
    </citation>
    <scope>NUCLEOTIDE SEQUENCE [LARGE SCALE GENOMIC DNA]</scope>
    <source>
        <strain evidence="5 6">DSM 21823</strain>
    </source>
</reference>
<dbReference type="PRINTS" id="PR00035">
    <property type="entry name" value="HTHGNTR"/>
</dbReference>
<dbReference type="PANTHER" id="PTHR43537:SF24">
    <property type="entry name" value="GLUCONATE OPERON TRANSCRIPTIONAL REPRESSOR"/>
    <property type="match status" value="1"/>
</dbReference>
<evidence type="ECO:0000256" key="3">
    <source>
        <dbReference type="ARBA" id="ARBA00023163"/>
    </source>
</evidence>
<keyword evidence="3" id="KW-0804">Transcription</keyword>
<dbReference type="PROSITE" id="PS50949">
    <property type="entry name" value="HTH_GNTR"/>
    <property type="match status" value="1"/>
</dbReference>
<accession>A0A2T6ASU1</accession>
<dbReference type="GO" id="GO:0003677">
    <property type="term" value="F:DNA binding"/>
    <property type="evidence" value="ECO:0007669"/>
    <property type="project" value="UniProtKB-KW"/>
</dbReference>
<dbReference type="AlphaFoldDB" id="A0A2T6ASU1"/>
<evidence type="ECO:0000256" key="1">
    <source>
        <dbReference type="ARBA" id="ARBA00023015"/>
    </source>
</evidence>
<dbReference type="SUPFAM" id="SSF48008">
    <property type="entry name" value="GntR ligand-binding domain-like"/>
    <property type="match status" value="1"/>
</dbReference>
<organism evidence="5 6">
    <name type="scientific">Gemmobacter caeni</name>
    <dbReference type="NCBI Taxonomy" id="589035"/>
    <lineage>
        <taxon>Bacteria</taxon>
        <taxon>Pseudomonadati</taxon>
        <taxon>Pseudomonadota</taxon>
        <taxon>Alphaproteobacteria</taxon>
        <taxon>Rhodobacterales</taxon>
        <taxon>Paracoccaceae</taxon>
        <taxon>Gemmobacter</taxon>
    </lineage>
</organism>
<dbReference type="OrthoDB" id="5450856at2"/>
<dbReference type="SUPFAM" id="SSF46785">
    <property type="entry name" value="Winged helix' DNA-binding domain"/>
    <property type="match status" value="1"/>
</dbReference>
<dbReference type="InterPro" id="IPR036388">
    <property type="entry name" value="WH-like_DNA-bd_sf"/>
</dbReference>
<dbReference type="RefSeq" id="WP_158640741.1">
    <property type="nucleotide sequence ID" value="NZ_QBKP01000015.1"/>
</dbReference>
<name>A0A2T6ASU1_9RHOB</name>
<keyword evidence="1" id="KW-0805">Transcription regulation</keyword>
<dbReference type="GO" id="GO:0003700">
    <property type="term" value="F:DNA-binding transcription factor activity"/>
    <property type="evidence" value="ECO:0007669"/>
    <property type="project" value="InterPro"/>
</dbReference>
<dbReference type="EMBL" id="QBKP01000015">
    <property type="protein sequence ID" value="PTX46816.1"/>
    <property type="molecule type" value="Genomic_DNA"/>
</dbReference>
<dbReference type="Gene3D" id="1.20.120.530">
    <property type="entry name" value="GntR ligand-binding domain-like"/>
    <property type="match status" value="1"/>
</dbReference>
<evidence type="ECO:0000313" key="5">
    <source>
        <dbReference type="EMBL" id="PTX46816.1"/>
    </source>
</evidence>
<evidence type="ECO:0000256" key="2">
    <source>
        <dbReference type="ARBA" id="ARBA00023125"/>
    </source>
</evidence>
<sequence>MTLIETLRRDILAGTIPPGSLLMQTELAARFGVSRIPVRDALQALAAERLVTVVPGKGARVIRLGPQELAEVYDLRILLECDLIHRAARRTTEAQRDEAAHVLARSDLEAGRPGWEAGDRAFHMSLYAPAERPRQIALVHELRDTAALHLAQYQVLAENTSRWLDDHHQIFNAWQAGQAASAAALLAAHLTAARDHLLQLVTAQMR</sequence>
<dbReference type="Pfam" id="PF07729">
    <property type="entry name" value="FCD"/>
    <property type="match status" value="1"/>
</dbReference>
<protein>
    <submittedName>
        <fullName evidence="5">GntR family transcriptional regulator</fullName>
    </submittedName>
</protein>
<keyword evidence="2" id="KW-0238">DNA-binding</keyword>
<gene>
    <name evidence="5" type="ORF">C8N34_11571</name>
</gene>
<dbReference type="InterPro" id="IPR036390">
    <property type="entry name" value="WH_DNA-bd_sf"/>
</dbReference>
<dbReference type="InterPro" id="IPR000524">
    <property type="entry name" value="Tscrpt_reg_HTH_GntR"/>
</dbReference>
<dbReference type="Pfam" id="PF00392">
    <property type="entry name" value="GntR"/>
    <property type="match status" value="1"/>
</dbReference>
<keyword evidence="6" id="KW-1185">Reference proteome</keyword>
<dbReference type="InterPro" id="IPR011711">
    <property type="entry name" value="GntR_C"/>
</dbReference>
<dbReference type="SMART" id="SM00895">
    <property type="entry name" value="FCD"/>
    <property type="match status" value="1"/>
</dbReference>
<dbReference type="Gene3D" id="1.10.10.10">
    <property type="entry name" value="Winged helix-like DNA-binding domain superfamily/Winged helix DNA-binding domain"/>
    <property type="match status" value="1"/>
</dbReference>
<dbReference type="Proteomes" id="UP000244224">
    <property type="component" value="Unassembled WGS sequence"/>
</dbReference>
<dbReference type="PANTHER" id="PTHR43537">
    <property type="entry name" value="TRANSCRIPTIONAL REGULATOR, GNTR FAMILY"/>
    <property type="match status" value="1"/>
</dbReference>
<dbReference type="InterPro" id="IPR008920">
    <property type="entry name" value="TF_FadR/GntR_C"/>
</dbReference>
<comment type="caution">
    <text evidence="5">The sequence shown here is derived from an EMBL/GenBank/DDBJ whole genome shotgun (WGS) entry which is preliminary data.</text>
</comment>
<evidence type="ECO:0000259" key="4">
    <source>
        <dbReference type="PROSITE" id="PS50949"/>
    </source>
</evidence>
<dbReference type="CDD" id="cd07377">
    <property type="entry name" value="WHTH_GntR"/>
    <property type="match status" value="1"/>
</dbReference>
<evidence type="ECO:0000313" key="6">
    <source>
        <dbReference type="Proteomes" id="UP000244224"/>
    </source>
</evidence>
<dbReference type="SMART" id="SM00345">
    <property type="entry name" value="HTH_GNTR"/>
    <property type="match status" value="1"/>
</dbReference>